<dbReference type="SUPFAM" id="SSF55154">
    <property type="entry name" value="CYTH-like phosphatases"/>
    <property type="match status" value="1"/>
</dbReference>
<evidence type="ECO:0000313" key="3">
    <source>
        <dbReference type="EMBL" id="WZJ22499.1"/>
    </source>
</evidence>
<dbReference type="InterPro" id="IPR033469">
    <property type="entry name" value="CYTH-like_dom_sf"/>
</dbReference>
<dbReference type="PANTHER" id="PTHR39569">
    <property type="entry name" value="INORGANIC TRIPHOSPHATASE"/>
    <property type="match status" value="1"/>
</dbReference>
<evidence type="ECO:0000259" key="1">
    <source>
        <dbReference type="PROSITE" id="PS51707"/>
    </source>
</evidence>
<dbReference type="PROSITE" id="PS51707">
    <property type="entry name" value="CYTH"/>
    <property type="match status" value="1"/>
</dbReference>
<dbReference type="InterPro" id="IPR038186">
    <property type="entry name" value="CHAD_dom_sf"/>
</dbReference>
<dbReference type="Pfam" id="PF01928">
    <property type="entry name" value="CYTH"/>
    <property type="match status" value="1"/>
</dbReference>
<dbReference type="EMBL" id="CP151406">
    <property type="protein sequence ID" value="WZJ22499.1"/>
    <property type="molecule type" value="Genomic_DNA"/>
</dbReference>
<protein>
    <submittedName>
        <fullName evidence="3">CHAD domain-containing protein</fullName>
    </submittedName>
</protein>
<dbReference type="Proteomes" id="UP001479520">
    <property type="component" value="Chromosome"/>
</dbReference>
<reference evidence="3 4" key="1">
    <citation type="submission" date="2024-04" db="EMBL/GenBank/DDBJ databases">
        <title>Dissimilatory iodate-reducing microorganisms contribute to the enrichment of iodine in groundwater.</title>
        <authorList>
            <person name="Jiang Z."/>
        </authorList>
    </citation>
    <scope>NUCLEOTIDE SEQUENCE [LARGE SCALE GENOMIC DNA]</scope>
    <source>
        <strain evidence="3 4">NCP973</strain>
    </source>
</reference>
<evidence type="ECO:0000259" key="2">
    <source>
        <dbReference type="PROSITE" id="PS51708"/>
    </source>
</evidence>
<dbReference type="PROSITE" id="PS51708">
    <property type="entry name" value="CHAD"/>
    <property type="match status" value="1"/>
</dbReference>
<dbReference type="SMART" id="SM00880">
    <property type="entry name" value="CHAD"/>
    <property type="match status" value="1"/>
</dbReference>
<organism evidence="3 4">
    <name type="scientific">Azonexus hydrophilus</name>
    <dbReference type="NCBI Taxonomy" id="418702"/>
    <lineage>
        <taxon>Bacteria</taxon>
        <taxon>Pseudomonadati</taxon>
        <taxon>Pseudomonadota</taxon>
        <taxon>Betaproteobacteria</taxon>
        <taxon>Rhodocyclales</taxon>
        <taxon>Azonexaceae</taxon>
        <taxon>Azonexus</taxon>
    </lineage>
</organism>
<dbReference type="PANTHER" id="PTHR39569:SF1">
    <property type="entry name" value="INORGANIC TRIPHOSPHATASE"/>
    <property type="match status" value="1"/>
</dbReference>
<dbReference type="SMART" id="SM01118">
    <property type="entry name" value="CYTH"/>
    <property type="match status" value="1"/>
</dbReference>
<feature type="domain" description="CHAD" evidence="2">
    <location>
        <begin position="216"/>
        <end position="491"/>
    </location>
</feature>
<dbReference type="Gene3D" id="2.40.320.10">
    <property type="entry name" value="Hypothetical Protein Pfu-838710-001"/>
    <property type="match status" value="1"/>
</dbReference>
<dbReference type="Gene3D" id="1.40.20.10">
    <property type="entry name" value="CHAD domain"/>
    <property type="match status" value="1"/>
</dbReference>
<evidence type="ECO:0000313" key="4">
    <source>
        <dbReference type="Proteomes" id="UP001479520"/>
    </source>
</evidence>
<sequence length="520" mass="58303">MATEVELKLYCSPGEIARVGTHPLVAAGIEVGTLQRLENVYYDTPDMALYRERVALRLRTTPTEQLQTVKCDAKAVAGLAVRPEWETSYKGAFDFSAIEVSTLRDFLEERQSSLQPVFVTSFERRTWRVDIARKIAIRVMVDSGHVVSDGRSLPISEVELELAQGKPEDLLDFAIALATHLPLVPHDVSKAERGYQLFLKQLPGARKAPPSLVGAKQDSYAAFQFLASQGLQMWQANLLGVLTSKDQEFVHQFRVSLRRLGSLLKVFKPALPGRYHARWTKRVKELSRVAGDVRDLDVMRSGILAPMLQCGDAGAELHAKAALAAFDRAQAEAVTQLAQLQYGAPVLLFVRDLQDLDAGDFSKNLFRFAEKQLAGLHRSALKCLSRTLKTPTPERAHRLRIALKHLRYSCEFFAPLFDKDEMLDYAKSVASLQDAFGFLNDFHVALSRLQDWVGDGTIPQESRDAIAAWHTPQAQATMIDALHLAESLMNRCQPWCTECERRGVATIRRLMNQEIKLHVE</sequence>
<dbReference type="InterPro" id="IPR023577">
    <property type="entry name" value="CYTH_domain"/>
</dbReference>
<accession>A0ABZ2XM33</accession>
<feature type="domain" description="CYTH" evidence="1">
    <location>
        <begin position="2"/>
        <end position="201"/>
    </location>
</feature>
<dbReference type="InterPro" id="IPR039013">
    <property type="entry name" value="YgiF"/>
</dbReference>
<dbReference type="CDD" id="cd07756">
    <property type="entry name" value="CYTH-like_Pase_CHAD"/>
    <property type="match status" value="1"/>
</dbReference>
<keyword evidence="4" id="KW-1185">Reference proteome</keyword>
<dbReference type="InterPro" id="IPR007899">
    <property type="entry name" value="CHAD_dom"/>
</dbReference>
<gene>
    <name evidence="3" type="ORF">AADV58_04940</name>
</gene>
<dbReference type="Pfam" id="PF05235">
    <property type="entry name" value="CHAD"/>
    <property type="match status" value="1"/>
</dbReference>
<name>A0ABZ2XM33_9RHOO</name>
<proteinExistence type="predicted"/>
<dbReference type="RefSeq" id="WP_341744221.1">
    <property type="nucleotide sequence ID" value="NZ_CP151406.1"/>
</dbReference>